<accession>A0ABQ3MUK3</accession>
<proteinExistence type="predicted"/>
<reference evidence="2" key="1">
    <citation type="journal article" date="2019" name="Int. J. Syst. Evol. Microbiol.">
        <title>The Global Catalogue of Microorganisms (GCM) 10K type strain sequencing project: providing services to taxonomists for standard genome sequencing and annotation.</title>
        <authorList>
            <consortium name="The Broad Institute Genomics Platform"/>
            <consortium name="The Broad Institute Genome Sequencing Center for Infectious Disease"/>
            <person name="Wu L."/>
            <person name="Ma J."/>
        </authorList>
    </citation>
    <scope>NUCLEOTIDE SEQUENCE [LARGE SCALE GENOMIC DNA]</scope>
    <source>
        <strain evidence="2">CGMCC 4.7367</strain>
    </source>
</reference>
<protein>
    <submittedName>
        <fullName evidence="1">Uncharacterized protein</fullName>
    </submittedName>
</protein>
<evidence type="ECO:0000313" key="1">
    <source>
        <dbReference type="EMBL" id="GHH62442.1"/>
    </source>
</evidence>
<dbReference type="Proteomes" id="UP000605568">
    <property type="component" value="Unassembled WGS sequence"/>
</dbReference>
<dbReference type="EMBL" id="BNAR01000028">
    <property type="protein sequence ID" value="GHH62442.1"/>
    <property type="molecule type" value="Genomic_DNA"/>
</dbReference>
<comment type="caution">
    <text evidence="1">The sequence shown here is derived from an EMBL/GenBank/DDBJ whole genome shotgun (WGS) entry which is preliminary data.</text>
</comment>
<keyword evidence="2" id="KW-1185">Reference proteome</keyword>
<evidence type="ECO:0000313" key="2">
    <source>
        <dbReference type="Proteomes" id="UP000605568"/>
    </source>
</evidence>
<name>A0ABQ3MUK3_9PSEU</name>
<organism evidence="1 2">
    <name type="scientific">Lentzea cavernae</name>
    <dbReference type="NCBI Taxonomy" id="2020703"/>
    <lineage>
        <taxon>Bacteria</taxon>
        <taxon>Bacillati</taxon>
        <taxon>Actinomycetota</taxon>
        <taxon>Actinomycetes</taxon>
        <taxon>Pseudonocardiales</taxon>
        <taxon>Pseudonocardiaceae</taxon>
        <taxon>Lentzea</taxon>
    </lineage>
</organism>
<gene>
    <name evidence="1" type="ORF">GCM10017774_90200</name>
</gene>
<sequence length="280" mass="30603">MFEVRVCASVSNWIASGDRGEREAQTFDARRRFEAPHAADARTDDNSIRNLTLLEVIQLRDGALSCVSAHRSTASSDICEVSALLRAAMTTVAETNMIVLGEVGEEIAEPEDEAIICGFQGDTVPPLVVEDEYISWDINTTAGPAETQQLYLLRDGGWVLRVALDQGDGYTISTWDLIPAEFAHVWLNFNQGCSSGSTFGCDQEGLRELLLSITQDGCLDSQQVLAFVDAGCRCTHLIGLWEACEQCRRAGVAAEVLSSLAPLREAARRVADVTRRDFDL</sequence>